<keyword evidence="1" id="KW-1133">Transmembrane helix</keyword>
<name>A0A1T2X1G5_9BACL</name>
<keyword evidence="1" id="KW-0812">Transmembrane</keyword>
<feature type="transmembrane region" description="Helical" evidence="1">
    <location>
        <begin position="34"/>
        <end position="61"/>
    </location>
</feature>
<dbReference type="EMBL" id="MSZX01000014">
    <property type="protein sequence ID" value="OPA73687.1"/>
    <property type="molecule type" value="Genomic_DNA"/>
</dbReference>
<gene>
    <name evidence="2" type="ORF">BVG16_26700</name>
</gene>
<keyword evidence="1" id="KW-0472">Membrane</keyword>
<dbReference type="AlphaFoldDB" id="A0A1T2X1G5"/>
<evidence type="ECO:0000256" key="1">
    <source>
        <dbReference type="SAM" id="Phobius"/>
    </source>
</evidence>
<proteinExistence type="predicted"/>
<protein>
    <submittedName>
        <fullName evidence="2">Uncharacterized protein</fullName>
    </submittedName>
</protein>
<feature type="transmembrane region" description="Helical" evidence="1">
    <location>
        <begin position="7"/>
        <end position="28"/>
    </location>
</feature>
<comment type="caution">
    <text evidence="2">The sequence shown here is derived from an EMBL/GenBank/DDBJ whole genome shotgun (WGS) entry which is preliminary data.</text>
</comment>
<dbReference type="Proteomes" id="UP000190188">
    <property type="component" value="Unassembled WGS sequence"/>
</dbReference>
<evidence type="ECO:0000313" key="3">
    <source>
        <dbReference type="Proteomes" id="UP000190188"/>
    </source>
</evidence>
<sequence length="69" mass="7925">MKSKTTGYFLLSILISILLFFVFSWILQPSSDEGLLLIIGIIISLQIAFLSGWTINMIIYIKRKIEKKC</sequence>
<evidence type="ECO:0000313" key="2">
    <source>
        <dbReference type="EMBL" id="OPA73687.1"/>
    </source>
</evidence>
<reference evidence="2 3" key="1">
    <citation type="submission" date="2017-01" db="EMBL/GenBank/DDBJ databases">
        <title>Genome analysis of Paenibacillus selenitrireducens ES3-24.</title>
        <authorList>
            <person name="Xu D."/>
            <person name="Yao R."/>
            <person name="Zheng S."/>
        </authorList>
    </citation>
    <scope>NUCLEOTIDE SEQUENCE [LARGE SCALE GENOMIC DNA]</scope>
    <source>
        <strain evidence="2 3">ES3-24</strain>
    </source>
</reference>
<accession>A0A1T2X1G5</accession>
<organism evidence="2 3">
    <name type="scientific">Paenibacillus selenitireducens</name>
    <dbReference type="NCBI Taxonomy" id="1324314"/>
    <lineage>
        <taxon>Bacteria</taxon>
        <taxon>Bacillati</taxon>
        <taxon>Bacillota</taxon>
        <taxon>Bacilli</taxon>
        <taxon>Bacillales</taxon>
        <taxon>Paenibacillaceae</taxon>
        <taxon>Paenibacillus</taxon>
    </lineage>
</organism>
<keyword evidence="3" id="KW-1185">Reference proteome</keyword>